<dbReference type="Proteomes" id="UP000635387">
    <property type="component" value="Unassembled WGS sequence"/>
</dbReference>
<sequence>MSFVRGWADGLLPAFKDLFMPEDAKLRVLDNYSIAAIFWMVLSGILAKIIRRAGGAN</sequence>
<protein>
    <submittedName>
        <fullName evidence="2">Uncharacterized protein</fullName>
    </submittedName>
</protein>
<keyword evidence="1" id="KW-0812">Transmembrane</keyword>
<dbReference type="EMBL" id="BNAY01000005">
    <property type="protein sequence ID" value="GHH22958.1"/>
    <property type="molecule type" value="Genomic_DNA"/>
</dbReference>
<accession>A0ABQ3LQC7</accession>
<feature type="transmembrane region" description="Helical" evidence="1">
    <location>
        <begin position="32"/>
        <end position="50"/>
    </location>
</feature>
<comment type="caution">
    <text evidence="2">The sequence shown here is derived from an EMBL/GenBank/DDBJ whole genome shotgun (WGS) entry which is preliminary data.</text>
</comment>
<name>A0ABQ3LQC7_9PSEU</name>
<evidence type="ECO:0000256" key="1">
    <source>
        <dbReference type="SAM" id="Phobius"/>
    </source>
</evidence>
<keyword evidence="1" id="KW-1133">Transmembrane helix</keyword>
<evidence type="ECO:0000313" key="3">
    <source>
        <dbReference type="Proteomes" id="UP000635387"/>
    </source>
</evidence>
<keyword evidence="3" id="KW-1185">Reference proteome</keyword>
<organism evidence="2 3">
    <name type="scientific">Amycolatopsis oliviviridis</name>
    <dbReference type="NCBI Taxonomy" id="1471590"/>
    <lineage>
        <taxon>Bacteria</taxon>
        <taxon>Bacillati</taxon>
        <taxon>Actinomycetota</taxon>
        <taxon>Actinomycetes</taxon>
        <taxon>Pseudonocardiales</taxon>
        <taxon>Pseudonocardiaceae</taxon>
        <taxon>Amycolatopsis</taxon>
    </lineage>
</organism>
<gene>
    <name evidence="2" type="ORF">GCM10017790_45400</name>
</gene>
<reference evidence="3" key="1">
    <citation type="journal article" date="2019" name="Int. J. Syst. Evol. Microbiol.">
        <title>The Global Catalogue of Microorganisms (GCM) 10K type strain sequencing project: providing services to taxonomists for standard genome sequencing and annotation.</title>
        <authorList>
            <consortium name="The Broad Institute Genomics Platform"/>
            <consortium name="The Broad Institute Genome Sequencing Center for Infectious Disease"/>
            <person name="Wu L."/>
            <person name="Ma J."/>
        </authorList>
    </citation>
    <scope>NUCLEOTIDE SEQUENCE [LARGE SCALE GENOMIC DNA]</scope>
    <source>
        <strain evidence="3">CGMCC 4.7683</strain>
    </source>
</reference>
<proteinExistence type="predicted"/>
<evidence type="ECO:0000313" key="2">
    <source>
        <dbReference type="EMBL" id="GHH22958.1"/>
    </source>
</evidence>
<keyword evidence="1" id="KW-0472">Membrane</keyword>